<name>A0A0U4CGM8_9ACTN</name>
<dbReference type="InterPro" id="IPR005894">
    <property type="entry name" value="DrrA"/>
</dbReference>
<reference evidence="11 12" key="1">
    <citation type="journal article" date="1991" name="Int. J. Syst. Bacteriol.">
        <title>Description of the erythromycin-producing bacterium Arthrobacter sp. strain NRRL B-3381 as Aeromicrobium erythreum gen. nov., sp. nov.</title>
        <authorList>
            <person name="Miller E.S."/>
            <person name="Woese C.R."/>
            <person name="Brenner S."/>
        </authorList>
    </citation>
    <scope>NUCLEOTIDE SEQUENCE [LARGE SCALE GENOMIC DNA]</scope>
    <source>
        <strain evidence="11 12">AR18</strain>
    </source>
</reference>
<evidence type="ECO:0000256" key="6">
    <source>
        <dbReference type="ARBA" id="ARBA00022967"/>
    </source>
</evidence>
<gene>
    <name evidence="11" type="ORF">AERYTH_07425</name>
</gene>
<organism evidence="11 12">
    <name type="scientific">Aeromicrobium erythreum</name>
    <dbReference type="NCBI Taxonomy" id="2041"/>
    <lineage>
        <taxon>Bacteria</taxon>
        <taxon>Bacillati</taxon>
        <taxon>Actinomycetota</taxon>
        <taxon>Actinomycetes</taxon>
        <taxon>Propionibacteriales</taxon>
        <taxon>Nocardioidaceae</taxon>
        <taxon>Aeromicrobium</taxon>
    </lineage>
</organism>
<evidence type="ECO:0000256" key="2">
    <source>
        <dbReference type="ARBA" id="ARBA00022448"/>
    </source>
</evidence>
<evidence type="ECO:0000256" key="9">
    <source>
        <dbReference type="ARBA" id="ARBA00049985"/>
    </source>
</evidence>
<dbReference type="GO" id="GO:1900753">
    <property type="term" value="P:doxorubicin transport"/>
    <property type="evidence" value="ECO:0007669"/>
    <property type="project" value="InterPro"/>
</dbReference>
<dbReference type="STRING" id="2041.AERYTH_07425"/>
<dbReference type="Gene3D" id="3.40.50.300">
    <property type="entry name" value="P-loop containing nucleotide triphosphate hydrolases"/>
    <property type="match status" value="1"/>
</dbReference>
<comment type="subcellular location">
    <subcellularLocation>
        <location evidence="1">Cell membrane</location>
        <topology evidence="1">Peripheral membrane protein</topology>
        <orientation evidence="1">Cytoplasmic side</orientation>
    </subcellularLocation>
</comment>
<evidence type="ECO:0000259" key="10">
    <source>
        <dbReference type="PROSITE" id="PS50893"/>
    </source>
</evidence>
<dbReference type="Proteomes" id="UP000067689">
    <property type="component" value="Chromosome"/>
</dbReference>
<keyword evidence="6" id="KW-1278">Translocase</keyword>
<protein>
    <submittedName>
        <fullName evidence="11">ABC transporter</fullName>
    </submittedName>
</protein>
<sequence>MTEWAIRAEGLVKTYGEQRALDGLDLSVRAGTVHAVLGPNGAGKTTAVRALATLVRLDGGRAEVFGQDVTRSPTQVRSLVGLTGQYAALDELLTAHENLYLFARLVGWRRAEARSRAADLLERFGLTHVAHRAVSTFSGGMRRRLDIAASLLGDPPLLFLDEPTTGLDPRTRADMWATVRELVAQGTTVLLTTQYLEEADQLADRIAVIDRGRVVADGTPAELKESVGGLTLHLVVADPARRVEAARVLHEVTGQVPQDDGVLLAAPIRSGAVTSDVVLALAARGIEIGELSAARPSLDEVFFALTGALDAPGPQRQDAA</sequence>
<keyword evidence="2" id="KW-0813">Transport</keyword>
<dbReference type="GO" id="GO:0016887">
    <property type="term" value="F:ATP hydrolysis activity"/>
    <property type="evidence" value="ECO:0007669"/>
    <property type="project" value="InterPro"/>
</dbReference>
<evidence type="ECO:0000256" key="4">
    <source>
        <dbReference type="ARBA" id="ARBA00022741"/>
    </source>
</evidence>
<evidence type="ECO:0000256" key="3">
    <source>
        <dbReference type="ARBA" id="ARBA00022475"/>
    </source>
</evidence>
<keyword evidence="4" id="KW-0547">Nucleotide-binding</keyword>
<dbReference type="EMBL" id="CP011502">
    <property type="protein sequence ID" value="ALX04533.1"/>
    <property type="molecule type" value="Genomic_DNA"/>
</dbReference>
<dbReference type="OrthoDB" id="9804819at2"/>
<dbReference type="InterPro" id="IPR003593">
    <property type="entry name" value="AAA+_ATPase"/>
</dbReference>
<dbReference type="PROSITE" id="PS00211">
    <property type="entry name" value="ABC_TRANSPORTER_1"/>
    <property type="match status" value="1"/>
</dbReference>
<feature type="domain" description="ABC transporter" evidence="10">
    <location>
        <begin position="6"/>
        <end position="236"/>
    </location>
</feature>
<dbReference type="AlphaFoldDB" id="A0A0U4CGM8"/>
<keyword evidence="12" id="KW-1185">Reference proteome</keyword>
<dbReference type="NCBIfam" id="TIGR01188">
    <property type="entry name" value="drrA"/>
    <property type="match status" value="1"/>
</dbReference>
<dbReference type="PATRIC" id="fig|2041.4.peg.1557"/>
<dbReference type="RefSeq" id="WP_067856628.1">
    <property type="nucleotide sequence ID" value="NZ_CP011502.1"/>
</dbReference>
<keyword evidence="8" id="KW-0046">Antibiotic resistance</keyword>
<dbReference type="Pfam" id="PF00005">
    <property type="entry name" value="ABC_tran"/>
    <property type="match status" value="1"/>
</dbReference>
<keyword evidence="7" id="KW-0472">Membrane</keyword>
<dbReference type="Pfam" id="PF13732">
    <property type="entry name" value="DrrA1-3_C"/>
    <property type="match status" value="1"/>
</dbReference>
<proteinExistence type="inferred from homology"/>
<dbReference type="PANTHER" id="PTHR42711">
    <property type="entry name" value="ABC TRANSPORTER ATP-BINDING PROTEIN"/>
    <property type="match status" value="1"/>
</dbReference>
<evidence type="ECO:0000256" key="5">
    <source>
        <dbReference type="ARBA" id="ARBA00022840"/>
    </source>
</evidence>
<keyword evidence="3" id="KW-1003">Cell membrane</keyword>
<dbReference type="GO" id="GO:0043215">
    <property type="term" value="P:daunorubicin transport"/>
    <property type="evidence" value="ECO:0007669"/>
    <property type="project" value="InterPro"/>
</dbReference>
<comment type="similarity">
    <text evidence="9">Belongs to the ABC transporter superfamily. Drug exporter-1 (DrugE1) (TC 3.A.1.105) family.</text>
</comment>
<evidence type="ECO:0000256" key="7">
    <source>
        <dbReference type="ARBA" id="ARBA00023136"/>
    </source>
</evidence>
<dbReference type="InterPro" id="IPR025302">
    <property type="entry name" value="DrrA1/2-like_C"/>
</dbReference>
<evidence type="ECO:0000256" key="1">
    <source>
        <dbReference type="ARBA" id="ARBA00004413"/>
    </source>
</evidence>
<keyword evidence="5" id="KW-0067">ATP-binding</keyword>
<accession>A0A0U4CGM8</accession>
<dbReference type="FunFam" id="3.40.50.300:FF:000589">
    <property type="entry name" value="ABC transporter, ATP-binding subunit"/>
    <property type="match status" value="1"/>
</dbReference>
<dbReference type="PANTHER" id="PTHR42711:SF19">
    <property type="entry name" value="DOXORUBICIN RESISTANCE ATP-BINDING PROTEIN DRRA"/>
    <property type="match status" value="1"/>
</dbReference>
<dbReference type="SUPFAM" id="SSF52540">
    <property type="entry name" value="P-loop containing nucleoside triphosphate hydrolases"/>
    <property type="match status" value="1"/>
</dbReference>
<dbReference type="InterPro" id="IPR050763">
    <property type="entry name" value="ABC_transporter_ATP-binding"/>
</dbReference>
<dbReference type="InterPro" id="IPR003439">
    <property type="entry name" value="ABC_transporter-like_ATP-bd"/>
</dbReference>
<dbReference type="GO" id="GO:0005524">
    <property type="term" value="F:ATP binding"/>
    <property type="evidence" value="ECO:0007669"/>
    <property type="project" value="UniProtKB-KW"/>
</dbReference>
<dbReference type="PROSITE" id="PS50893">
    <property type="entry name" value="ABC_TRANSPORTER_2"/>
    <property type="match status" value="1"/>
</dbReference>
<dbReference type="GO" id="GO:0046677">
    <property type="term" value="P:response to antibiotic"/>
    <property type="evidence" value="ECO:0007669"/>
    <property type="project" value="UniProtKB-KW"/>
</dbReference>
<evidence type="ECO:0000313" key="12">
    <source>
        <dbReference type="Proteomes" id="UP000067689"/>
    </source>
</evidence>
<dbReference type="GO" id="GO:0005886">
    <property type="term" value="C:plasma membrane"/>
    <property type="evidence" value="ECO:0007669"/>
    <property type="project" value="UniProtKB-SubCell"/>
</dbReference>
<dbReference type="KEGG" id="aer:AERYTH_07425"/>
<evidence type="ECO:0000313" key="11">
    <source>
        <dbReference type="EMBL" id="ALX04533.1"/>
    </source>
</evidence>
<evidence type="ECO:0000256" key="8">
    <source>
        <dbReference type="ARBA" id="ARBA00023251"/>
    </source>
</evidence>
<dbReference type="InterPro" id="IPR017871">
    <property type="entry name" value="ABC_transporter-like_CS"/>
</dbReference>
<dbReference type="SMART" id="SM00382">
    <property type="entry name" value="AAA"/>
    <property type="match status" value="1"/>
</dbReference>
<dbReference type="InterPro" id="IPR027417">
    <property type="entry name" value="P-loop_NTPase"/>
</dbReference>